<organism evidence="1 2">
    <name type="scientific">Bordetella bronchiseptica 253</name>
    <dbReference type="NCBI Taxonomy" id="568707"/>
    <lineage>
        <taxon>Bacteria</taxon>
        <taxon>Pseudomonadati</taxon>
        <taxon>Pseudomonadota</taxon>
        <taxon>Betaproteobacteria</taxon>
        <taxon>Burkholderiales</taxon>
        <taxon>Alcaligenaceae</taxon>
        <taxon>Bordetella</taxon>
    </lineage>
</organism>
<sequence length="153" mass="16645">MTVHDDAAAALRARLDALPGSRRLTAEQLEVIYAMAYAHVARCEYGKALPIFAFLAQYGPTRKHYWAGLALCLQKTDRPDEARNIYALILTLYPDSADAVLRTAECELALGENERAQAALFGAIAIDAESGQPGPVSHRARALLDLISVSHPE</sequence>
<dbReference type="Gene3D" id="1.25.40.10">
    <property type="entry name" value="Tetratricopeptide repeat domain"/>
    <property type="match status" value="1"/>
</dbReference>
<reference evidence="1 2" key="1">
    <citation type="journal article" date="2012" name="BMC Genomics">
        <title>Comparative genomics of the classical Bordetella subspecies: the evolution and exchange of virulence-associated diversity amongst closely related pathogens.</title>
        <authorList>
            <person name="Park J."/>
            <person name="Zhang Y."/>
            <person name="Buboltz A.M."/>
            <person name="Zhang X."/>
            <person name="Schuster S.C."/>
            <person name="Ahuja U."/>
            <person name="Liu M."/>
            <person name="Miller J.F."/>
            <person name="Sebaihia M."/>
            <person name="Bentley S.D."/>
            <person name="Parkhill J."/>
            <person name="Harvill E.T."/>
        </authorList>
    </citation>
    <scope>NUCLEOTIDE SEQUENCE [LARGE SCALE GENOMIC DNA]</scope>
    <source>
        <strain evidence="1 2">253</strain>
    </source>
</reference>
<dbReference type="EMBL" id="HE965806">
    <property type="protein sequence ID" value="CCJ53751.1"/>
    <property type="molecule type" value="Genomic_DNA"/>
</dbReference>
<name>A0A0C6P691_BORBO</name>
<protein>
    <submittedName>
        <fullName evidence="1">Putative regulatory protein</fullName>
    </submittedName>
</protein>
<dbReference type="KEGG" id="bbh:BN112_1834"/>
<dbReference type="SMR" id="A0A0C6P691"/>
<dbReference type="SUPFAM" id="SSF48452">
    <property type="entry name" value="TPR-like"/>
    <property type="match status" value="1"/>
</dbReference>
<dbReference type="OrthoDB" id="8656053at2"/>
<accession>A0A0C6P691</accession>
<dbReference type="InterPro" id="IPR011990">
    <property type="entry name" value="TPR-like_helical_dom_sf"/>
</dbReference>
<dbReference type="GeneID" id="69602149"/>
<dbReference type="HOGENOM" id="CLU_093829_2_1_4"/>
<dbReference type="RefSeq" id="WP_003809889.1">
    <property type="nucleotide sequence ID" value="NC_019382.1"/>
</dbReference>
<evidence type="ECO:0000313" key="1">
    <source>
        <dbReference type="EMBL" id="CCJ53751.1"/>
    </source>
</evidence>
<evidence type="ECO:0000313" key="2">
    <source>
        <dbReference type="Proteomes" id="UP000007564"/>
    </source>
</evidence>
<dbReference type="AlphaFoldDB" id="A0A0C6P691"/>
<dbReference type="NCBIfam" id="TIGR02552">
    <property type="entry name" value="LcrH_SycD"/>
    <property type="match status" value="1"/>
</dbReference>
<proteinExistence type="predicted"/>
<dbReference type="InterPro" id="IPR005415">
    <property type="entry name" value="T3SS_Ca_resp_chp_LcrH/SycD"/>
</dbReference>
<dbReference type="GeneID" id="93204001"/>
<gene>
    <name evidence="1" type="primary">bcrH2</name>
    <name evidence="1" type="ORF">BN112_1834</name>
</gene>
<dbReference type="Proteomes" id="UP000007564">
    <property type="component" value="Chromosome"/>
</dbReference>
<dbReference type="Pfam" id="PF14559">
    <property type="entry name" value="TPR_19"/>
    <property type="match status" value="1"/>
</dbReference>